<evidence type="ECO:0000313" key="1">
    <source>
        <dbReference type="EMBL" id="CBJ31460.1"/>
    </source>
</evidence>
<accession>D7FTT3</accession>
<proteinExistence type="predicted"/>
<evidence type="ECO:0000313" key="2">
    <source>
        <dbReference type="Proteomes" id="UP000002630"/>
    </source>
</evidence>
<dbReference type="OrthoDB" id="10302886at2759"/>
<protein>
    <submittedName>
        <fullName evidence="1">Uncharacterized protein</fullName>
    </submittedName>
</protein>
<gene>
    <name evidence="1" type="ORF">Esi_0257_0007</name>
</gene>
<reference evidence="1 2" key="1">
    <citation type="journal article" date="2010" name="Nature">
        <title>The Ectocarpus genome and the independent evolution of multicellularity in brown algae.</title>
        <authorList>
            <person name="Cock J.M."/>
            <person name="Sterck L."/>
            <person name="Rouze P."/>
            <person name="Scornet D."/>
            <person name="Allen A.E."/>
            <person name="Amoutzias G."/>
            <person name="Anthouard V."/>
            <person name="Artiguenave F."/>
            <person name="Aury J.M."/>
            <person name="Badger J.H."/>
            <person name="Beszteri B."/>
            <person name="Billiau K."/>
            <person name="Bonnet E."/>
            <person name="Bothwell J.H."/>
            <person name="Bowler C."/>
            <person name="Boyen C."/>
            <person name="Brownlee C."/>
            <person name="Carrano C.J."/>
            <person name="Charrier B."/>
            <person name="Cho G.Y."/>
            <person name="Coelho S.M."/>
            <person name="Collen J."/>
            <person name="Corre E."/>
            <person name="Da Silva C."/>
            <person name="Delage L."/>
            <person name="Delaroque N."/>
            <person name="Dittami S.M."/>
            <person name="Doulbeau S."/>
            <person name="Elias M."/>
            <person name="Farnham G."/>
            <person name="Gachon C.M."/>
            <person name="Gschloessl B."/>
            <person name="Heesch S."/>
            <person name="Jabbari K."/>
            <person name="Jubin C."/>
            <person name="Kawai H."/>
            <person name="Kimura K."/>
            <person name="Kloareg B."/>
            <person name="Kupper F.C."/>
            <person name="Lang D."/>
            <person name="Le Bail A."/>
            <person name="Leblanc C."/>
            <person name="Lerouge P."/>
            <person name="Lohr M."/>
            <person name="Lopez P.J."/>
            <person name="Martens C."/>
            <person name="Maumus F."/>
            <person name="Michel G."/>
            <person name="Miranda-Saavedra D."/>
            <person name="Morales J."/>
            <person name="Moreau H."/>
            <person name="Motomura T."/>
            <person name="Nagasato C."/>
            <person name="Napoli C.A."/>
            <person name="Nelson D.R."/>
            <person name="Nyvall-Collen P."/>
            <person name="Peters A.F."/>
            <person name="Pommier C."/>
            <person name="Potin P."/>
            <person name="Poulain J."/>
            <person name="Quesneville H."/>
            <person name="Read B."/>
            <person name="Rensing S.A."/>
            <person name="Ritter A."/>
            <person name="Rousvoal S."/>
            <person name="Samanta M."/>
            <person name="Samson G."/>
            <person name="Schroeder D.C."/>
            <person name="Segurens B."/>
            <person name="Strittmatter M."/>
            <person name="Tonon T."/>
            <person name="Tregear J.W."/>
            <person name="Valentin K."/>
            <person name="von Dassow P."/>
            <person name="Yamagishi T."/>
            <person name="Van de Peer Y."/>
            <person name="Wincker P."/>
        </authorList>
    </citation>
    <scope>NUCLEOTIDE SEQUENCE [LARGE SCALE GENOMIC DNA]</scope>
    <source>
        <strain evidence="2">Ec32 / CCAP1310/4</strain>
    </source>
</reference>
<dbReference type="Proteomes" id="UP000002630">
    <property type="component" value="Linkage Group LG05"/>
</dbReference>
<keyword evidence="2" id="KW-1185">Reference proteome</keyword>
<dbReference type="InParanoid" id="D7FTT3"/>
<dbReference type="EMBL" id="FN648439">
    <property type="protein sequence ID" value="CBJ31460.1"/>
    <property type="molecule type" value="Genomic_DNA"/>
</dbReference>
<organism evidence="1 2">
    <name type="scientific">Ectocarpus siliculosus</name>
    <name type="common">Brown alga</name>
    <name type="synonym">Conferva siliculosa</name>
    <dbReference type="NCBI Taxonomy" id="2880"/>
    <lineage>
        <taxon>Eukaryota</taxon>
        <taxon>Sar</taxon>
        <taxon>Stramenopiles</taxon>
        <taxon>Ochrophyta</taxon>
        <taxon>PX clade</taxon>
        <taxon>Phaeophyceae</taxon>
        <taxon>Ectocarpales</taxon>
        <taxon>Ectocarpaceae</taxon>
        <taxon>Ectocarpus</taxon>
    </lineage>
</organism>
<name>D7FTT3_ECTSI</name>
<dbReference type="AlphaFoldDB" id="D7FTT3"/>
<dbReference type="EMBL" id="FN649730">
    <property type="protein sequence ID" value="CBJ31460.1"/>
    <property type="molecule type" value="Genomic_DNA"/>
</dbReference>
<sequence>MHRWPDRSKEFKAMPSDARNWEVEGERLQVWDDEPNPVEELTGNEWYHTFAPSDVEIEAAEMGFDWTDEWFEVNEMARKDLMTPEELQEFEAAEAKEG</sequence>